<evidence type="ECO:0000256" key="3">
    <source>
        <dbReference type="ARBA" id="ARBA00022729"/>
    </source>
</evidence>
<dbReference type="PANTHER" id="PTHR30024">
    <property type="entry name" value="ALIPHATIC SULFONATES-BINDING PROTEIN-RELATED"/>
    <property type="match status" value="1"/>
</dbReference>
<gene>
    <name evidence="5" type="ORF">R3Q59_36995</name>
</gene>
<dbReference type="SUPFAM" id="SSF53850">
    <property type="entry name" value="Periplasmic binding protein-like II"/>
    <property type="match status" value="1"/>
</dbReference>
<evidence type="ECO:0000256" key="2">
    <source>
        <dbReference type="ARBA" id="ARBA00010742"/>
    </source>
</evidence>
<dbReference type="Pfam" id="PF09084">
    <property type="entry name" value="NMT1"/>
    <property type="match status" value="1"/>
</dbReference>
<evidence type="ECO:0000259" key="4">
    <source>
        <dbReference type="Pfam" id="PF09084"/>
    </source>
</evidence>
<sequence>MTVQQSVFVVPPVVAVAQHRGLFAAAGVEVETKLVGSSHEQRRELDECRADVGITATDNLFAWNATGSDIAVIAQIETTTDLALTLRPKLPSTDGLDVIRLAVDAPTNGFAIVAYSMMARLGRTKDQYEIVEVGGVRERFESLIDNTADVTLLAPPLDEIGRDQGMTVAMRIAELVPSYPGLGIVSTRKVLSGKMDEIARYLRALAAAHRWMQQAAASEVEQELLATGLGQAAVASALAAVPQTLAPSGIGIRALAQLRDDLGMIVQGAPEAGDLIDLRPLQAAGLVPIHNREDGCEPL</sequence>
<keyword evidence="6" id="KW-1185">Reference proteome</keyword>
<keyword evidence="3" id="KW-0732">Signal</keyword>
<name>A0ABU4CRJ9_RHOJO</name>
<organism evidence="5 6">
    <name type="scientific">Rhodococcus jostii</name>
    <dbReference type="NCBI Taxonomy" id="132919"/>
    <lineage>
        <taxon>Bacteria</taxon>
        <taxon>Bacillati</taxon>
        <taxon>Actinomycetota</taxon>
        <taxon>Actinomycetes</taxon>
        <taxon>Mycobacteriales</taxon>
        <taxon>Nocardiaceae</taxon>
        <taxon>Rhodococcus</taxon>
    </lineage>
</organism>
<comment type="subcellular location">
    <subcellularLocation>
        <location evidence="1">Periplasm</location>
    </subcellularLocation>
</comment>
<evidence type="ECO:0000313" key="5">
    <source>
        <dbReference type="EMBL" id="MDV6286083.1"/>
    </source>
</evidence>
<dbReference type="PANTHER" id="PTHR30024:SF47">
    <property type="entry name" value="TAURINE-BINDING PERIPLASMIC PROTEIN"/>
    <property type="match status" value="1"/>
</dbReference>
<dbReference type="RefSeq" id="WP_317571313.1">
    <property type="nucleotide sequence ID" value="NZ_JAWLKA010000032.1"/>
</dbReference>
<evidence type="ECO:0000313" key="6">
    <source>
        <dbReference type="Proteomes" id="UP001185737"/>
    </source>
</evidence>
<dbReference type="EMBL" id="JAWLKA010000032">
    <property type="protein sequence ID" value="MDV6286083.1"/>
    <property type="molecule type" value="Genomic_DNA"/>
</dbReference>
<dbReference type="Proteomes" id="UP001185737">
    <property type="component" value="Unassembled WGS sequence"/>
</dbReference>
<dbReference type="Gene3D" id="3.40.190.10">
    <property type="entry name" value="Periplasmic binding protein-like II"/>
    <property type="match status" value="2"/>
</dbReference>
<dbReference type="InterPro" id="IPR015168">
    <property type="entry name" value="SsuA/THI5"/>
</dbReference>
<comment type="similarity">
    <text evidence="2">Belongs to the bacterial solute-binding protein SsuA/TauA family.</text>
</comment>
<accession>A0ABU4CRJ9</accession>
<comment type="caution">
    <text evidence="5">The sequence shown here is derived from an EMBL/GenBank/DDBJ whole genome shotgun (WGS) entry which is preliminary data.</text>
</comment>
<proteinExistence type="inferred from homology"/>
<feature type="domain" description="SsuA/THI5-like" evidence="4">
    <location>
        <begin position="15"/>
        <end position="213"/>
    </location>
</feature>
<reference evidence="5 6" key="1">
    <citation type="submission" date="2023-10" db="EMBL/GenBank/DDBJ databases">
        <title>Development of a sustainable strategy for remediation of hydrocarbon-contaminated territories based on the waste exchange concept.</title>
        <authorList>
            <person name="Krivoruchko A."/>
        </authorList>
    </citation>
    <scope>NUCLEOTIDE SEQUENCE [LARGE SCALE GENOMIC DNA]</scope>
    <source>
        <strain evidence="5 6">IEGM 60</strain>
    </source>
</reference>
<protein>
    <submittedName>
        <fullName evidence="5">ABC transporter substrate-binding protein</fullName>
    </submittedName>
</protein>
<evidence type="ECO:0000256" key="1">
    <source>
        <dbReference type="ARBA" id="ARBA00004418"/>
    </source>
</evidence>